<dbReference type="AlphaFoldDB" id="A0A4R3IJ22"/>
<dbReference type="Proteomes" id="UP000295696">
    <property type="component" value="Unassembled WGS sequence"/>
</dbReference>
<evidence type="ECO:0000313" key="2">
    <source>
        <dbReference type="Proteomes" id="UP000295696"/>
    </source>
</evidence>
<gene>
    <name evidence="1" type="ORF">EDD52_1632</name>
</gene>
<evidence type="ECO:0000313" key="1">
    <source>
        <dbReference type="EMBL" id="TCS47223.1"/>
    </source>
</evidence>
<comment type="caution">
    <text evidence="1">The sequence shown here is derived from an EMBL/GenBank/DDBJ whole genome shotgun (WGS) entry which is preliminary data.</text>
</comment>
<dbReference type="EMBL" id="SLZU01000063">
    <property type="protein sequence ID" value="TCS47223.1"/>
    <property type="molecule type" value="Genomic_DNA"/>
</dbReference>
<sequence length="217" mass="24598">MIADGWCVTYTNICLADVLRILDLSNDSALHAMRRKILVPNGTLAVATLDQMKSFNFWDCYRVDFILNSGVVSENLSLSFYDSCADIISKGIEEGQIEVFSDIYYLLMDSSEDVEIIDEEKFRDLAFHLCISFEKCLLRSDAVFYWHFLKCQMLDLYALFGGQKELANIPLNFLTNSHACLSNKERSISAILQGNREILYSKFTSRPGVVAELGSSH</sequence>
<accession>A0A4R3IJ22</accession>
<name>A0A4R3IJ22_9RHOB</name>
<organism evidence="1 2">
    <name type="scientific">Primorskyibacter sedentarius</name>
    <dbReference type="NCBI Taxonomy" id="745311"/>
    <lineage>
        <taxon>Bacteria</taxon>
        <taxon>Pseudomonadati</taxon>
        <taxon>Pseudomonadota</taxon>
        <taxon>Alphaproteobacteria</taxon>
        <taxon>Rhodobacterales</taxon>
        <taxon>Roseobacteraceae</taxon>
        <taxon>Primorskyibacter</taxon>
    </lineage>
</organism>
<protein>
    <submittedName>
        <fullName evidence="1">Uncharacterized protein</fullName>
    </submittedName>
</protein>
<proteinExistence type="predicted"/>
<reference evidence="1 2" key="1">
    <citation type="submission" date="2019-03" db="EMBL/GenBank/DDBJ databases">
        <title>Genomic Encyclopedia of Type Strains, Phase IV (KMG-IV): sequencing the most valuable type-strain genomes for metagenomic binning, comparative biology and taxonomic classification.</title>
        <authorList>
            <person name="Goeker M."/>
        </authorList>
    </citation>
    <scope>NUCLEOTIDE SEQUENCE [LARGE SCALE GENOMIC DNA]</scope>
    <source>
        <strain evidence="1 2">DSM 104836</strain>
    </source>
</reference>
<keyword evidence="2" id="KW-1185">Reference proteome</keyword>